<gene>
    <name evidence="11" type="ORF">ACFSKO_08355</name>
</gene>
<evidence type="ECO:0000259" key="9">
    <source>
        <dbReference type="Pfam" id="PF00924"/>
    </source>
</evidence>
<evidence type="ECO:0000259" key="10">
    <source>
        <dbReference type="Pfam" id="PF21088"/>
    </source>
</evidence>
<evidence type="ECO:0000256" key="8">
    <source>
        <dbReference type="SAM" id="Phobius"/>
    </source>
</evidence>
<accession>A0ABW5BHL5</accession>
<protein>
    <submittedName>
        <fullName evidence="11">Mechanosensitive ion channel family protein</fullName>
    </submittedName>
</protein>
<dbReference type="InterPro" id="IPR010920">
    <property type="entry name" value="LSM_dom_sf"/>
</dbReference>
<dbReference type="Pfam" id="PF00924">
    <property type="entry name" value="MS_channel_2nd"/>
    <property type="match status" value="1"/>
</dbReference>
<keyword evidence="4 8" id="KW-0812">Transmembrane</keyword>
<evidence type="ECO:0000256" key="1">
    <source>
        <dbReference type="ARBA" id="ARBA00004651"/>
    </source>
</evidence>
<feature type="transmembrane region" description="Helical" evidence="8">
    <location>
        <begin position="342"/>
        <end position="364"/>
    </location>
</feature>
<dbReference type="InterPro" id="IPR049142">
    <property type="entry name" value="MS_channel_1st"/>
</dbReference>
<evidence type="ECO:0000256" key="5">
    <source>
        <dbReference type="ARBA" id="ARBA00022989"/>
    </source>
</evidence>
<evidence type="ECO:0000256" key="2">
    <source>
        <dbReference type="ARBA" id="ARBA00008017"/>
    </source>
</evidence>
<keyword evidence="5 8" id="KW-1133">Transmembrane helix</keyword>
<dbReference type="SUPFAM" id="SSF50182">
    <property type="entry name" value="Sm-like ribonucleoproteins"/>
    <property type="match status" value="1"/>
</dbReference>
<dbReference type="InterPro" id="IPR011014">
    <property type="entry name" value="MscS_channel_TM-2"/>
</dbReference>
<dbReference type="PANTHER" id="PTHR30460">
    <property type="entry name" value="MODERATE CONDUCTANCE MECHANOSENSITIVE CHANNEL YBIO"/>
    <property type="match status" value="1"/>
</dbReference>
<keyword evidence="3" id="KW-1003">Cell membrane</keyword>
<keyword evidence="6 8" id="KW-0472">Membrane</keyword>
<evidence type="ECO:0000256" key="4">
    <source>
        <dbReference type="ARBA" id="ARBA00022692"/>
    </source>
</evidence>
<keyword evidence="12" id="KW-1185">Reference proteome</keyword>
<comment type="similarity">
    <text evidence="2">Belongs to the MscS (TC 1.A.23) family.</text>
</comment>
<evidence type="ECO:0000313" key="12">
    <source>
        <dbReference type="Proteomes" id="UP001597294"/>
    </source>
</evidence>
<evidence type="ECO:0000313" key="11">
    <source>
        <dbReference type="EMBL" id="MFD2205618.1"/>
    </source>
</evidence>
<dbReference type="Pfam" id="PF21088">
    <property type="entry name" value="MS_channel_1st"/>
    <property type="match status" value="1"/>
</dbReference>
<dbReference type="SUPFAM" id="SSF82861">
    <property type="entry name" value="Mechanosensitive channel protein MscS (YggB), transmembrane region"/>
    <property type="match status" value="1"/>
</dbReference>
<feature type="transmembrane region" description="Helical" evidence="8">
    <location>
        <begin position="166"/>
        <end position="192"/>
    </location>
</feature>
<name>A0ABW5BHL5_9PROT</name>
<feature type="transmembrane region" description="Helical" evidence="8">
    <location>
        <begin position="204"/>
        <end position="224"/>
    </location>
</feature>
<comment type="caution">
    <text evidence="11">The sequence shown here is derived from an EMBL/GenBank/DDBJ whole genome shotgun (WGS) entry which is preliminary data.</text>
</comment>
<dbReference type="Gene3D" id="3.30.70.100">
    <property type="match status" value="1"/>
</dbReference>
<feature type="domain" description="Mechanosensitive ion channel transmembrane helices 2/3" evidence="10">
    <location>
        <begin position="516"/>
        <end position="551"/>
    </location>
</feature>
<dbReference type="InterPro" id="IPR011066">
    <property type="entry name" value="MscS_channel_C_sf"/>
</dbReference>
<dbReference type="EMBL" id="JBHUII010000004">
    <property type="protein sequence ID" value="MFD2205618.1"/>
    <property type="molecule type" value="Genomic_DNA"/>
</dbReference>
<organism evidence="11 12">
    <name type="scientific">Kiloniella antarctica</name>
    <dbReference type="NCBI Taxonomy" id="1550907"/>
    <lineage>
        <taxon>Bacteria</taxon>
        <taxon>Pseudomonadati</taxon>
        <taxon>Pseudomonadota</taxon>
        <taxon>Alphaproteobacteria</taxon>
        <taxon>Rhodospirillales</taxon>
        <taxon>Kiloniellaceae</taxon>
        <taxon>Kiloniella</taxon>
    </lineage>
</organism>
<dbReference type="RefSeq" id="WP_380250404.1">
    <property type="nucleotide sequence ID" value="NZ_JBHUII010000004.1"/>
</dbReference>
<feature type="transmembrane region" description="Helical" evidence="8">
    <location>
        <begin position="247"/>
        <end position="269"/>
    </location>
</feature>
<evidence type="ECO:0000256" key="7">
    <source>
        <dbReference type="SAM" id="MobiDB-lite"/>
    </source>
</evidence>
<dbReference type="PANTHER" id="PTHR30460:SF0">
    <property type="entry name" value="MODERATE CONDUCTANCE MECHANOSENSITIVE CHANNEL YBIO"/>
    <property type="match status" value="1"/>
</dbReference>
<evidence type="ECO:0000256" key="3">
    <source>
        <dbReference type="ARBA" id="ARBA00022475"/>
    </source>
</evidence>
<sequence>MSNKHSAQAQTIFSSDDDGVDGKEIPENLTPELIDSLLARLSDEELRELFREELVRQSNEKVADEVFDGTVLAAIELRLSEMAERIETRVSRWLGDIANLSSRGAQVQERFALAKDGLFGMILSGGFLVVLGIFVSLVVKRLSRKWRSWLSTTAHCGYWEKVLRTLALGVLEVLPILGFVAATRIIALVPAIENALGPLTGMVWIYYAGVGYSWLFIVVSRRAFAPDAPQIRIASLQDKAAQGTHQLLQRVVCVGAAGWLFAGFFPTLGLGFPPALITVALAGTIVAGLLLIALFKNFERIQEISVLVLENQRREDFNFDDDDDDDLELSVSKNEITPFARIVSSAAPLLLGGYVLFAWLFWLAHWLERGQHYLEGPVGTLIVFFSMPIFDRLGREVVRSLLHNESEMAERFRRVFNSAWRVVISIVGFLMITNLWGLDLLSFAKGEGAPIWASTGFDILITLLIGVLIWNMIGAALHLEKRVSGASEDVDPLDIPAASRLDTLTPLFRNTLLGFLGIIVIMTVLSSVGVDIAPLIASAGVVGIAVGFGAQTLVKDIFSGIFFLVDDAFRIGEYIELDNETRGEVESISIRSLQLRHHRGSVITVPFGELKKITNHNRDWVIYKMPFRLEPDTDPKHVKKVVKLVGKEFLKDPEHGPKFLEPLKSQGILSIDDDSALIMRVKFKCKPRAQFVLRREIYHKIRAVFAAEGIEFARRKVEVVGPDGEKVDSAMAAAVPVDQLVEKSAVPDR</sequence>
<dbReference type="Proteomes" id="UP001597294">
    <property type="component" value="Unassembled WGS sequence"/>
</dbReference>
<feature type="transmembrane region" description="Helical" evidence="8">
    <location>
        <begin position="507"/>
        <end position="526"/>
    </location>
</feature>
<feature type="transmembrane region" description="Helical" evidence="8">
    <location>
        <begin position="532"/>
        <end position="554"/>
    </location>
</feature>
<dbReference type="Gene3D" id="2.30.30.60">
    <property type="match status" value="1"/>
</dbReference>
<dbReference type="SUPFAM" id="SSF82689">
    <property type="entry name" value="Mechanosensitive channel protein MscS (YggB), C-terminal domain"/>
    <property type="match status" value="1"/>
</dbReference>
<feature type="region of interest" description="Disordered" evidence="7">
    <location>
        <begin position="1"/>
        <end position="26"/>
    </location>
</feature>
<dbReference type="InterPro" id="IPR006685">
    <property type="entry name" value="MscS_channel_2nd"/>
</dbReference>
<dbReference type="InterPro" id="IPR045276">
    <property type="entry name" value="YbiO_bact"/>
</dbReference>
<comment type="subcellular location">
    <subcellularLocation>
        <location evidence="1">Cell membrane</location>
        <topology evidence="1">Multi-pass membrane protein</topology>
    </subcellularLocation>
</comment>
<evidence type="ECO:0000256" key="6">
    <source>
        <dbReference type="ARBA" id="ARBA00023136"/>
    </source>
</evidence>
<feature type="compositionally biased region" description="Polar residues" evidence="7">
    <location>
        <begin position="1"/>
        <end position="14"/>
    </location>
</feature>
<dbReference type="Gene3D" id="1.10.287.1260">
    <property type="match status" value="1"/>
</dbReference>
<feature type="transmembrane region" description="Helical" evidence="8">
    <location>
        <begin position="118"/>
        <end position="139"/>
    </location>
</feature>
<proteinExistence type="inferred from homology"/>
<feature type="domain" description="Mechanosensitive ion channel MscS" evidence="9">
    <location>
        <begin position="552"/>
        <end position="618"/>
    </location>
</feature>
<reference evidence="12" key="1">
    <citation type="journal article" date="2019" name="Int. J. Syst. Evol. Microbiol.">
        <title>The Global Catalogue of Microorganisms (GCM) 10K type strain sequencing project: providing services to taxonomists for standard genome sequencing and annotation.</title>
        <authorList>
            <consortium name="The Broad Institute Genomics Platform"/>
            <consortium name="The Broad Institute Genome Sequencing Center for Infectious Disease"/>
            <person name="Wu L."/>
            <person name="Ma J."/>
        </authorList>
    </citation>
    <scope>NUCLEOTIDE SEQUENCE [LARGE SCALE GENOMIC DNA]</scope>
    <source>
        <strain evidence="12">CGMCC 4.7192</strain>
    </source>
</reference>
<feature type="transmembrane region" description="Helical" evidence="8">
    <location>
        <begin position="415"/>
        <end position="437"/>
    </location>
</feature>
<dbReference type="InterPro" id="IPR023408">
    <property type="entry name" value="MscS_beta-dom_sf"/>
</dbReference>
<feature type="transmembrane region" description="Helical" evidence="8">
    <location>
        <begin position="449"/>
        <end position="473"/>
    </location>
</feature>
<feature type="transmembrane region" description="Helical" evidence="8">
    <location>
        <begin position="275"/>
        <end position="295"/>
    </location>
</feature>